<feature type="domain" description="Tyrosine-protein phosphatase" evidence="6">
    <location>
        <begin position="85"/>
        <end position="302"/>
    </location>
</feature>
<feature type="region of interest" description="Disordered" evidence="5">
    <location>
        <begin position="1"/>
        <end position="25"/>
    </location>
</feature>
<dbReference type="SMART" id="SM00195">
    <property type="entry name" value="DSPc"/>
    <property type="match status" value="1"/>
</dbReference>
<gene>
    <name evidence="8" type="ORF">TEOVI_000641600</name>
</gene>
<feature type="compositionally biased region" description="Basic and acidic residues" evidence="5">
    <location>
        <begin position="357"/>
        <end position="367"/>
    </location>
</feature>
<proteinExistence type="inferred from homology"/>
<dbReference type="Pfam" id="PF00782">
    <property type="entry name" value="DSPc"/>
    <property type="match status" value="1"/>
</dbReference>
<evidence type="ECO:0000256" key="5">
    <source>
        <dbReference type="SAM" id="MobiDB-lite"/>
    </source>
</evidence>
<dbReference type="Proteomes" id="UP000195570">
    <property type="component" value="Unassembled WGS sequence"/>
</dbReference>
<dbReference type="GeneID" id="92380350"/>
<dbReference type="GO" id="GO:0043409">
    <property type="term" value="P:negative regulation of MAPK cascade"/>
    <property type="evidence" value="ECO:0007669"/>
    <property type="project" value="TreeGrafter"/>
</dbReference>
<evidence type="ECO:0000313" key="9">
    <source>
        <dbReference type="Proteomes" id="UP000195570"/>
    </source>
</evidence>
<dbReference type="EC" id="3.1.3.48" evidence="2"/>
<sequence>MQSSSFAGTGVFPPPPAFLRGNNSIRTGKRVGRRHHHFTDENVVDLRSIETGVECSTRMGHSRSNTAAEDPPLRARRRIPHGSNPPTKILDFLFLGGVSDATNPEFLRRENIVTILNVSREEYWSVDKGITIHPFPLEDNAEENIRKFFSHTYRLLEAARSAYYSSKRQSERSTSTNDAATNSNLGYHNGNENGSGCSAGTNVVNGYCEGSNGGTSSNINNSMNEATDNCAISASPARPPCVLVHCRYGISRSVTIVLAYLMRRNGWSLNDALQYVMCRRPHVEPNVGFMNVLLSFQRDMDPQKRDIQRNLLPIVVRNLPPNTSSSAVHKFFEDRVGCVHKVATFPSRVAAGNSTRENTDGNSKDISDESSTSDCNDEISSGAMWLVVFATPDSVHLAHRLYHKQPDFFAPLGVSEGRRVKLTALSKLHRSPRPITGGESLANES</sequence>
<accession>A0A1G4HZT3</accession>
<dbReference type="RefSeq" id="XP_067076538.1">
    <property type="nucleotide sequence ID" value="XM_067220437.1"/>
</dbReference>
<dbReference type="InterPro" id="IPR020422">
    <property type="entry name" value="TYR_PHOSPHATASE_DUAL_dom"/>
</dbReference>
<keyword evidence="4" id="KW-0904">Protein phosphatase</keyword>
<dbReference type="InterPro" id="IPR029021">
    <property type="entry name" value="Prot-tyrosine_phosphatase-like"/>
</dbReference>
<name>A0A1G4HZT3_TRYEQ</name>
<dbReference type="InterPro" id="IPR000387">
    <property type="entry name" value="Tyr_Pase_dom"/>
</dbReference>
<dbReference type="CDD" id="cd14498">
    <property type="entry name" value="DSP"/>
    <property type="match status" value="1"/>
</dbReference>
<keyword evidence="9" id="KW-1185">Reference proteome</keyword>
<evidence type="ECO:0000256" key="3">
    <source>
        <dbReference type="ARBA" id="ARBA00022801"/>
    </source>
</evidence>
<dbReference type="EMBL" id="CZPT02000167">
    <property type="protein sequence ID" value="SCU64842.1"/>
    <property type="molecule type" value="Genomic_DNA"/>
</dbReference>
<feature type="region of interest" description="Disordered" evidence="5">
    <location>
        <begin position="55"/>
        <end position="82"/>
    </location>
</feature>
<comment type="similarity">
    <text evidence="1">Belongs to the protein-tyrosine phosphatase family. Non-receptor class dual specificity subfamily.</text>
</comment>
<organism evidence="8 9">
    <name type="scientific">Trypanosoma equiperdum</name>
    <dbReference type="NCBI Taxonomy" id="5694"/>
    <lineage>
        <taxon>Eukaryota</taxon>
        <taxon>Discoba</taxon>
        <taxon>Euglenozoa</taxon>
        <taxon>Kinetoplastea</taxon>
        <taxon>Metakinetoplastina</taxon>
        <taxon>Trypanosomatida</taxon>
        <taxon>Trypanosomatidae</taxon>
        <taxon>Trypanosoma</taxon>
    </lineage>
</organism>
<evidence type="ECO:0000256" key="2">
    <source>
        <dbReference type="ARBA" id="ARBA00013064"/>
    </source>
</evidence>
<evidence type="ECO:0000256" key="4">
    <source>
        <dbReference type="ARBA" id="ARBA00022912"/>
    </source>
</evidence>
<dbReference type="PANTHER" id="PTHR10159:SF530">
    <property type="entry name" value="DUAL SPECIFICITY PROTEIN PHOSPHATASE DDB_G0271350-RELATED"/>
    <property type="match status" value="1"/>
</dbReference>
<dbReference type="SUPFAM" id="SSF52799">
    <property type="entry name" value="(Phosphotyrosine protein) phosphatases II"/>
    <property type="match status" value="1"/>
</dbReference>
<feature type="region of interest" description="Disordered" evidence="5">
    <location>
        <begin position="166"/>
        <end position="187"/>
    </location>
</feature>
<dbReference type="PROSITE" id="PS50054">
    <property type="entry name" value="TYR_PHOSPHATASE_DUAL"/>
    <property type="match status" value="1"/>
</dbReference>
<dbReference type="PROSITE" id="PS50056">
    <property type="entry name" value="TYR_PHOSPHATASE_2"/>
    <property type="match status" value="1"/>
</dbReference>
<reference evidence="8" key="1">
    <citation type="submission" date="2016-09" db="EMBL/GenBank/DDBJ databases">
        <authorList>
            <person name="Hebert L."/>
            <person name="Moumen B."/>
        </authorList>
    </citation>
    <scope>NUCLEOTIDE SEQUENCE [LARGE SCALE GENOMIC DNA]</scope>
    <source>
        <strain evidence="8">OVI</strain>
    </source>
</reference>
<keyword evidence="3 8" id="KW-0378">Hydrolase</keyword>
<feature type="region of interest" description="Disordered" evidence="5">
    <location>
        <begin position="350"/>
        <end position="373"/>
    </location>
</feature>
<evidence type="ECO:0000256" key="1">
    <source>
        <dbReference type="ARBA" id="ARBA00008601"/>
    </source>
</evidence>
<dbReference type="PANTHER" id="PTHR10159">
    <property type="entry name" value="DUAL SPECIFICITY PROTEIN PHOSPHATASE"/>
    <property type="match status" value="1"/>
</dbReference>
<protein>
    <recommendedName>
        <fullName evidence="2">protein-tyrosine-phosphatase</fullName>
        <ecNumber evidence="2">3.1.3.48</ecNumber>
    </recommendedName>
</protein>
<evidence type="ECO:0000259" key="7">
    <source>
        <dbReference type="PROSITE" id="PS50056"/>
    </source>
</evidence>
<feature type="domain" description="Tyrosine specific protein phosphatases" evidence="7">
    <location>
        <begin position="217"/>
        <end position="283"/>
    </location>
</feature>
<dbReference type="GO" id="GO:0004725">
    <property type="term" value="F:protein tyrosine phosphatase activity"/>
    <property type="evidence" value="ECO:0007669"/>
    <property type="project" value="UniProtKB-EC"/>
</dbReference>
<dbReference type="GO" id="GO:0005737">
    <property type="term" value="C:cytoplasm"/>
    <property type="evidence" value="ECO:0007669"/>
    <property type="project" value="TreeGrafter"/>
</dbReference>
<comment type="caution">
    <text evidence="8">The sequence shown here is derived from an EMBL/GenBank/DDBJ whole genome shotgun (WGS) entry which is preliminary data.</text>
</comment>
<dbReference type="InterPro" id="IPR000340">
    <property type="entry name" value="Dual-sp_phosphatase_cat-dom"/>
</dbReference>
<dbReference type="AlphaFoldDB" id="A0A1G4HZT3"/>
<evidence type="ECO:0000259" key="6">
    <source>
        <dbReference type="PROSITE" id="PS50054"/>
    </source>
</evidence>
<dbReference type="Gene3D" id="3.90.190.10">
    <property type="entry name" value="Protein tyrosine phosphatase superfamily"/>
    <property type="match status" value="1"/>
</dbReference>
<dbReference type="VEuPathDB" id="TriTrypDB:TEOVI_000641600"/>
<evidence type="ECO:0000313" key="8">
    <source>
        <dbReference type="EMBL" id="SCU64842.1"/>
    </source>
</evidence>